<accession>A0ABQ5HNR2</accession>
<sequence>MEIAESNKVQIPISNLLGKLTKKSFSEKRAVRMDKNTSKAVVAENNEIVSDTAKIMKATSFVNTIAVIAMRIFLALRSAQEKRFFIFKPHSSEAFGGAQLRHTYCLSWIALSTFIAHSSEFLGFWTSTQLYSSAGSPRSPNSCSSASGVYTTIDLWDGLVSKKDLYLLLELVQDLPHSTLLQIITSFSKNSALRATKPLFQMGCLIHYDLPHACILNSTRSWKILIGEGLEGLTEGFDQTGGPESLQVVNVALPSLRTWELTIDLLLLASVNEILYHSRNILCSVFRKLRFSSGACPLSSQEELDFVGGIAVRLCNWCSGLVALKATIVEIAESNKVQIPISNLLGKLTKKSFSEKRAIRMDKNTSKAVVAENNEIVSDTAKIMKATSFVNTGQRLCSNQKEISTHTEQCLQSDRIKNLEV</sequence>
<proteinExistence type="predicted"/>
<evidence type="ECO:0000313" key="1">
    <source>
        <dbReference type="EMBL" id="GJT88778.1"/>
    </source>
</evidence>
<organism evidence="1 2">
    <name type="scientific">Tanacetum coccineum</name>
    <dbReference type="NCBI Taxonomy" id="301880"/>
    <lineage>
        <taxon>Eukaryota</taxon>
        <taxon>Viridiplantae</taxon>
        <taxon>Streptophyta</taxon>
        <taxon>Embryophyta</taxon>
        <taxon>Tracheophyta</taxon>
        <taxon>Spermatophyta</taxon>
        <taxon>Magnoliopsida</taxon>
        <taxon>eudicotyledons</taxon>
        <taxon>Gunneridae</taxon>
        <taxon>Pentapetalae</taxon>
        <taxon>asterids</taxon>
        <taxon>campanulids</taxon>
        <taxon>Asterales</taxon>
        <taxon>Asteraceae</taxon>
        <taxon>Asteroideae</taxon>
        <taxon>Anthemideae</taxon>
        <taxon>Anthemidinae</taxon>
        <taxon>Tanacetum</taxon>
    </lineage>
</organism>
<protein>
    <submittedName>
        <fullName evidence="1">Uncharacterized protein</fullName>
    </submittedName>
</protein>
<name>A0ABQ5HNR2_9ASTR</name>
<evidence type="ECO:0000313" key="2">
    <source>
        <dbReference type="Proteomes" id="UP001151760"/>
    </source>
</evidence>
<dbReference type="Proteomes" id="UP001151760">
    <property type="component" value="Unassembled WGS sequence"/>
</dbReference>
<keyword evidence="2" id="KW-1185">Reference proteome</keyword>
<dbReference type="EMBL" id="BQNB010019763">
    <property type="protein sequence ID" value="GJT88778.1"/>
    <property type="molecule type" value="Genomic_DNA"/>
</dbReference>
<comment type="caution">
    <text evidence="1">The sequence shown here is derived from an EMBL/GenBank/DDBJ whole genome shotgun (WGS) entry which is preliminary data.</text>
</comment>
<reference evidence="1" key="1">
    <citation type="journal article" date="2022" name="Int. J. Mol. Sci.">
        <title>Draft Genome of Tanacetum Coccineum: Genomic Comparison of Closely Related Tanacetum-Family Plants.</title>
        <authorList>
            <person name="Yamashiro T."/>
            <person name="Shiraishi A."/>
            <person name="Nakayama K."/>
            <person name="Satake H."/>
        </authorList>
    </citation>
    <scope>NUCLEOTIDE SEQUENCE</scope>
</reference>
<reference evidence="1" key="2">
    <citation type="submission" date="2022-01" db="EMBL/GenBank/DDBJ databases">
        <authorList>
            <person name="Yamashiro T."/>
            <person name="Shiraishi A."/>
            <person name="Satake H."/>
            <person name="Nakayama K."/>
        </authorList>
    </citation>
    <scope>NUCLEOTIDE SEQUENCE</scope>
</reference>
<gene>
    <name evidence="1" type="ORF">Tco_1070495</name>
</gene>